<evidence type="ECO:0000256" key="1">
    <source>
        <dbReference type="SAM" id="SignalP"/>
    </source>
</evidence>
<dbReference type="PANTHER" id="PTHR37953:SF1">
    <property type="entry name" value="UPF0127 PROTEIN MJ1496"/>
    <property type="match status" value="1"/>
</dbReference>
<organism evidence="2 3">
    <name type="scientific">Roseibium alexandrii</name>
    <dbReference type="NCBI Taxonomy" id="388408"/>
    <lineage>
        <taxon>Bacteria</taxon>
        <taxon>Pseudomonadati</taxon>
        <taxon>Pseudomonadota</taxon>
        <taxon>Alphaproteobacteria</taxon>
        <taxon>Hyphomicrobiales</taxon>
        <taxon>Stappiaceae</taxon>
        <taxon>Roseibium</taxon>
    </lineage>
</organism>
<dbReference type="OrthoDB" id="9808290at2"/>
<accession>A0A0M6ZQQ9</accession>
<evidence type="ECO:0000313" key="2">
    <source>
        <dbReference type="EMBL" id="CTQ63834.1"/>
    </source>
</evidence>
<dbReference type="InterPro" id="IPR003795">
    <property type="entry name" value="DUF192"/>
</dbReference>
<dbReference type="STRING" id="388408.LAX5112_00082"/>
<name>A0A0M6ZQQ9_9HYPH</name>
<protein>
    <recommendedName>
        <fullName evidence="4">DUF192 domain-containing protein</fullName>
    </recommendedName>
</protein>
<keyword evidence="1" id="KW-0732">Signal</keyword>
<dbReference type="Proteomes" id="UP000053235">
    <property type="component" value="Unassembled WGS sequence"/>
</dbReference>
<dbReference type="Pfam" id="PF02643">
    <property type="entry name" value="DUF192"/>
    <property type="match status" value="1"/>
</dbReference>
<dbReference type="InterPro" id="IPR038695">
    <property type="entry name" value="Saro_0823-like_sf"/>
</dbReference>
<sequence>MNAYHLPRSVALALCLSFAILLSAVSNGSFAGNSQTLPTEQLTVISGVNEHRFTVEVASTDTQRAKGLMFREEMAAEHGMLFIFDGEFERHFWMKNTPLPLDIIFISSDGKIVSIAADTTPYSEKVIPSGAPAKFVLELNAGIAAKLGIKPGDEVVAGSMGLNDA</sequence>
<gene>
    <name evidence="2" type="ORF">LAX5112_00082</name>
</gene>
<dbReference type="PANTHER" id="PTHR37953">
    <property type="entry name" value="UPF0127 PROTEIN MJ1496"/>
    <property type="match status" value="1"/>
</dbReference>
<feature type="chain" id="PRO_5005808899" description="DUF192 domain-containing protein" evidence="1">
    <location>
        <begin position="32"/>
        <end position="165"/>
    </location>
</feature>
<dbReference type="RefSeq" id="WP_081450462.1">
    <property type="nucleotide sequence ID" value="NZ_CXWD01000001.1"/>
</dbReference>
<evidence type="ECO:0008006" key="4">
    <source>
        <dbReference type="Google" id="ProtNLM"/>
    </source>
</evidence>
<evidence type="ECO:0000313" key="3">
    <source>
        <dbReference type="Proteomes" id="UP000053235"/>
    </source>
</evidence>
<keyword evidence="3" id="KW-1185">Reference proteome</keyword>
<dbReference type="EMBL" id="CXWD01000001">
    <property type="protein sequence ID" value="CTQ63834.1"/>
    <property type="molecule type" value="Genomic_DNA"/>
</dbReference>
<dbReference type="AlphaFoldDB" id="A0A0M6ZQQ9"/>
<reference evidence="3" key="1">
    <citation type="submission" date="2015-07" db="EMBL/GenBank/DDBJ databases">
        <authorList>
            <person name="Rodrigo-Torres Lidia"/>
            <person name="Arahal R.David."/>
        </authorList>
    </citation>
    <scope>NUCLEOTIDE SEQUENCE [LARGE SCALE GENOMIC DNA]</scope>
    <source>
        <strain evidence="3">CECT 5112</strain>
    </source>
</reference>
<dbReference type="Gene3D" id="2.60.120.1140">
    <property type="entry name" value="Protein of unknown function DUF192"/>
    <property type="match status" value="1"/>
</dbReference>
<feature type="signal peptide" evidence="1">
    <location>
        <begin position="1"/>
        <end position="31"/>
    </location>
</feature>
<proteinExistence type="predicted"/>